<accession>A0A2M8QEH2</accession>
<gene>
    <name evidence="2" type="ORF">CUN48_04835</name>
</gene>
<dbReference type="EMBL" id="PGTN01000022">
    <property type="protein sequence ID" value="PJF48152.1"/>
    <property type="molecule type" value="Genomic_DNA"/>
</dbReference>
<evidence type="ECO:0000259" key="1">
    <source>
        <dbReference type="Pfam" id="PF01261"/>
    </source>
</evidence>
<organism evidence="2 3">
    <name type="scientific">Candidatus Thermofonsia Clade 3 bacterium</name>
    <dbReference type="NCBI Taxonomy" id="2364212"/>
    <lineage>
        <taxon>Bacteria</taxon>
        <taxon>Bacillati</taxon>
        <taxon>Chloroflexota</taxon>
        <taxon>Candidatus Thermofontia</taxon>
        <taxon>Candidatus Thermofonsia Clade 3</taxon>
    </lineage>
</organism>
<name>A0A2M8QEH2_9CHLR</name>
<dbReference type="PANTHER" id="PTHR12110:SF53">
    <property type="entry name" value="BLR5974 PROTEIN"/>
    <property type="match status" value="1"/>
</dbReference>
<dbReference type="Proteomes" id="UP000230790">
    <property type="component" value="Unassembled WGS sequence"/>
</dbReference>
<keyword evidence="2" id="KW-0413">Isomerase</keyword>
<dbReference type="PANTHER" id="PTHR12110">
    <property type="entry name" value="HYDROXYPYRUVATE ISOMERASE"/>
    <property type="match status" value="1"/>
</dbReference>
<dbReference type="InterPro" id="IPR013022">
    <property type="entry name" value="Xyl_isomerase-like_TIM-brl"/>
</dbReference>
<reference evidence="2 3" key="1">
    <citation type="submission" date="2017-11" db="EMBL/GenBank/DDBJ databases">
        <title>Evolution of Phototrophy in the Chloroflexi Phylum Driven by Horizontal Gene Transfer.</title>
        <authorList>
            <person name="Ward L.M."/>
            <person name="Hemp J."/>
            <person name="Shih P.M."/>
            <person name="Mcglynn S.E."/>
            <person name="Fischer W."/>
        </authorList>
    </citation>
    <scope>NUCLEOTIDE SEQUENCE [LARGE SCALE GENOMIC DNA]</scope>
    <source>
        <strain evidence="2">JP3_7</strain>
    </source>
</reference>
<evidence type="ECO:0000313" key="2">
    <source>
        <dbReference type="EMBL" id="PJF48152.1"/>
    </source>
</evidence>
<comment type="caution">
    <text evidence="2">The sequence shown here is derived from an EMBL/GenBank/DDBJ whole genome shotgun (WGS) entry which is preliminary data.</text>
</comment>
<dbReference type="GO" id="GO:0016853">
    <property type="term" value="F:isomerase activity"/>
    <property type="evidence" value="ECO:0007669"/>
    <property type="project" value="UniProtKB-KW"/>
</dbReference>
<dbReference type="AlphaFoldDB" id="A0A2M8QEH2"/>
<feature type="domain" description="Xylose isomerase-like TIM barrel" evidence="1">
    <location>
        <begin position="43"/>
        <end position="256"/>
    </location>
</feature>
<dbReference type="SUPFAM" id="SSF51658">
    <property type="entry name" value="Xylose isomerase-like"/>
    <property type="match status" value="1"/>
</dbReference>
<evidence type="ECO:0000313" key="3">
    <source>
        <dbReference type="Proteomes" id="UP000230790"/>
    </source>
</evidence>
<protein>
    <submittedName>
        <fullName evidence="2">Sugar phosphate isomerase/epimerase</fullName>
    </submittedName>
</protein>
<sequence length="339" mass="38100">MALVVNSRVAFGLSCYTFPFTCGFLRRDGHPACPHPMNGLDLVELAAQHGMAGVEFPLSILPDHTEAGMDRFGALLRANGMTYVLDLPVLDVEQARAWLPLAKRAGARVVRCMVSDFLEGARAMYAPDWNAHMREMIAKLLAVRPLLDELDMVLAIENHQDVNSDDLLALCQAGGSRVGVTLDGVNALAVAEEPYEFARRLGARIFNVHIKDYTIHPTPSGYNLVRASIGEGCIDWRAMLTLLREIAPGATWHIELAALNARHIRLYEDQWWRGYPPRDIRAMLPLFRFLARHMQPADAPWQTPWERGASAEECERYERDQLERTVRYLKTELADLVGV</sequence>
<dbReference type="InterPro" id="IPR036237">
    <property type="entry name" value="Xyl_isomerase-like_sf"/>
</dbReference>
<dbReference type="InterPro" id="IPR050312">
    <property type="entry name" value="IolE/XylAMocC-like"/>
</dbReference>
<dbReference type="Gene3D" id="3.20.20.150">
    <property type="entry name" value="Divalent-metal-dependent TIM barrel enzymes"/>
    <property type="match status" value="1"/>
</dbReference>
<dbReference type="Pfam" id="PF01261">
    <property type="entry name" value="AP_endonuc_2"/>
    <property type="match status" value="1"/>
</dbReference>
<proteinExistence type="predicted"/>